<dbReference type="AlphaFoldDB" id="A0A6N8JAP4"/>
<keyword evidence="2" id="KW-1185">Reference proteome</keyword>
<dbReference type="Proteomes" id="UP000468388">
    <property type="component" value="Unassembled WGS sequence"/>
</dbReference>
<evidence type="ECO:0000313" key="1">
    <source>
        <dbReference type="EMBL" id="MVT41548.1"/>
    </source>
</evidence>
<gene>
    <name evidence="1" type="ORF">GO495_13220</name>
</gene>
<reference evidence="1 2" key="1">
    <citation type="submission" date="2019-12" db="EMBL/GenBank/DDBJ databases">
        <title>The draft genomic sequence of strain Chitinophaga oryziterrae JCM 16595.</title>
        <authorList>
            <person name="Zhang X."/>
        </authorList>
    </citation>
    <scope>NUCLEOTIDE SEQUENCE [LARGE SCALE GENOMIC DNA]</scope>
    <source>
        <strain evidence="1 2">JCM 16595</strain>
    </source>
</reference>
<protein>
    <submittedName>
        <fullName evidence="1">Uncharacterized protein</fullName>
    </submittedName>
</protein>
<sequence length="137" mass="15681">MQAVIKIPILSLMLFFSEDAIGQAHTDTIRNGSVLHLKKQLNLSDEQYRYCLQIFQQTQQSIDSLNKVSNDVTLRDGMIRAISATFFQRMQSTLTAEQWQHFRGNAIRKRNEMKERAAAANVIVKELPEPDSSIIND</sequence>
<evidence type="ECO:0000313" key="2">
    <source>
        <dbReference type="Proteomes" id="UP000468388"/>
    </source>
</evidence>
<comment type="caution">
    <text evidence="1">The sequence shown here is derived from an EMBL/GenBank/DDBJ whole genome shotgun (WGS) entry which is preliminary data.</text>
</comment>
<organism evidence="1 2">
    <name type="scientific">Chitinophaga oryziterrae</name>
    <dbReference type="NCBI Taxonomy" id="1031224"/>
    <lineage>
        <taxon>Bacteria</taxon>
        <taxon>Pseudomonadati</taxon>
        <taxon>Bacteroidota</taxon>
        <taxon>Chitinophagia</taxon>
        <taxon>Chitinophagales</taxon>
        <taxon>Chitinophagaceae</taxon>
        <taxon>Chitinophaga</taxon>
    </lineage>
</organism>
<accession>A0A6N8JAP4</accession>
<name>A0A6N8JAP4_9BACT</name>
<proteinExistence type="predicted"/>
<dbReference type="RefSeq" id="WP_157300172.1">
    <property type="nucleotide sequence ID" value="NZ_BAAAZB010000025.1"/>
</dbReference>
<dbReference type="EMBL" id="WRXO01000003">
    <property type="protein sequence ID" value="MVT41548.1"/>
    <property type="molecule type" value="Genomic_DNA"/>
</dbReference>